<dbReference type="Proteomes" id="UP001291653">
    <property type="component" value="Unassembled WGS sequence"/>
</dbReference>
<evidence type="ECO:0000256" key="4">
    <source>
        <dbReference type="ARBA" id="ARBA00022827"/>
    </source>
</evidence>
<dbReference type="PROSITE" id="PS51387">
    <property type="entry name" value="FAD_PCMH"/>
    <property type="match status" value="1"/>
</dbReference>
<feature type="domain" description="FAD-binding PCMH-type" evidence="7">
    <location>
        <begin position="68"/>
        <end position="237"/>
    </location>
</feature>
<dbReference type="PANTHER" id="PTHR42973:SF39">
    <property type="entry name" value="FAD-BINDING PCMH-TYPE DOMAIN-CONTAINING PROTEIN"/>
    <property type="match status" value="1"/>
</dbReference>
<dbReference type="InterPro" id="IPR036318">
    <property type="entry name" value="FAD-bd_PCMH-like_sf"/>
</dbReference>
<comment type="caution">
    <text evidence="8">The sequence shown here is derived from an EMBL/GenBank/DDBJ whole genome shotgun (WGS) entry which is preliminary data.</text>
</comment>
<feature type="chain" id="PRO_5047479742" evidence="6">
    <location>
        <begin position="33"/>
        <end position="507"/>
    </location>
</feature>
<evidence type="ECO:0000256" key="5">
    <source>
        <dbReference type="ARBA" id="ARBA00023002"/>
    </source>
</evidence>
<keyword evidence="5" id="KW-0560">Oxidoreductase</keyword>
<dbReference type="PANTHER" id="PTHR42973">
    <property type="entry name" value="BINDING OXIDOREDUCTASE, PUTATIVE (AFU_ORTHOLOGUE AFUA_1G17690)-RELATED"/>
    <property type="match status" value="1"/>
</dbReference>
<comment type="similarity">
    <text evidence="2">Belongs to the oxygen-dependent FAD-linked oxidoreductase family.</text>
</comment>
<dbReference type="Gene3D" id="3.30.43.10">
    <property type="entry name" value="Uridine Diphospho-n-acetylenolpyruvylglucosamine Reductase, domain 2"/>
    <property type="match status" value="1"/>
</dbReference>
<evidence type="ECO:0000256" key="2">
    <source>
        <dbReference type="ARBA" id="ARBA00005466"/>
    </source>
</evidence>
<comment type="cofactor">
    <cofactor evidence="1">
        <name>FAD</name>
        <dbReference type="ChEBI" id="CHEBI:57692"/>
    </cofactor>
</comment>
<organism evidence="8 9">
    <name type="scientific">Streptomyces yaizuensis</name>
    <dbReference type="NCBI Taxonomy" id="2989713"/>
    <lineage>
        <taxon>Bacteria</taxon>
        <taxon>Bacillati</taxon>
        <taxon>Actinomycetota</taxon>
        <taxon>Actinomycetes</taxon>
        <taxon>Kitasatosporales</taxon>
        <taxon>Streptomycetaceae</taxon>
        <taxon>Streptomyces</taxon>
    </lineage>
</organism>
<dbReference type="InterPro" id="IPR050416">
    <property type="entry name" value="FAD-linked_Oxidoreductase"/>
</dbReference>
<dbReference type="InterPro" id="IPR016167">
    <property type="entry name" value="FAD-bd_PCMH_sub1"/>
</dbReference>
<dbReference type="InterPro" id="IPR016169">
    <property type="entry name" value="FAD-bd_PCMH_sub2"/>
</dbReference>
<keyword evidence="6" id="KW-0732">Signal</keyword>
<name>A0ABQ5NZ35_9ACTN</name>
<dbReference type="InterPro" id="IPR006311">
    <property type="entry name" value="TAT_signal"/>
</dbReference>
<evidence type="ECO:0000256" key="3">
    <source>
        <dbReference type="ARBA" id="ARBA00022630"/>
    </source>
</evidence>
<keyword evidence="4" id="KW-0274">FAD</keyword>
<dbReference type="InterPro" id="IPR012951">
    <property type="entry name" value="BBE"/>
</dbReference>
<dbReference type="Gene3D" id="3.30.465.10">
    <property type="match status" value="1"/>
</dbReference>
<dbReference type="EMBL" id="BSBI01000005">
    <property type="protein sequence ID" value="GLF95497.1"/>
    <property type="molecule type" value="Genomic_DNA"/>
</dbReference>
<keyword evidence="3" id="KW-0285">Flavoprotein</keyword>
<reference evidence="8 9" key="1">
    <citation type="submission" date="2022-10" db="EMBL/GenBank/DDBJ databases">
        <title>Draft genome sequence of Streptomyces sp. YSPA8.</title>
        <authorList>
            <person name="Moriuchi R."/>
            <person name="Dohra H."/>
            <person name="Yamamura H."/>
            <person name="Kodani S."/>
        </authorList>
    </citation>
    <scope>NUCLEOTIDE SEQUENCE [LARGE SCALE GENOMIC DNA]</scope>
    <source>
        <strain evidence="8 9">YSPA8</strain>
    </source>
</reference>
<protein>
    <submittedName>
        <fullName evidence="8">FAD-binding oxidoreductase</fullName>
    </submittedName>
</protein>
<dbReference type="PROSITE" id="PS51318">
    <property type="entry name" value="TAT"/>
    <property type="match status" value="1"/>
</dbReference>
<dbReference type="InterPro" id="IPR016166">
    <property type="entry name" value="FAD-bd_PCMH"/>
</dbReference>
<dbReference type="RefSeq" id="WP_323447557.1">
    <property type="nucleotide sequence ID" value="NZ_BSBI01000005.1"/>
</dbReference>
<dbReference type="Pfam" id="PF01565">
    <property type="entry name" value="FAD_binding_4"/>
    <property type="match status" value="1"/>
</dbReference>
<proteinExistence type="inferred from homology"/>
<evidence type="ECO:0000256" key="6">
    <source>
        <dbReference type="SAM" id="SignalP"/>
    </source>
</evidence>
<sequence length="507" mass="53476">MVTRRAFIRTGAMATLAATGLSTGLPAVLAHANESPNWSLLRRHLSGTLVLPSDAVYAAAKQLSWTEYDSVTPAAIAYCQSEADVSTCLTFARANGIPATARGGGHSFMGFSLTTGLVIDVSRLNGVTAAGNKVTMGGGALQIDTVSGLSRTGLALPGGLFPTVGAGGFIQGGGLGWQTRFLGMACDPLEQARVVLADGSVVVASESRNADLFWALRGGGGGNFGIVTSYRAVATAVPTLSRFTLNWAWHQAADVLTAWQHWAIAAPRRLSSGPVLALFDAAPGNVPTVGVSGVWLGDPAGLTAHLDTLVGEVGHAPAVRTVHDSTYTDGMLALYGCADLTVPQCHLPGPTGVGRIRRFDWSFDRSRLFGAAIPAVGVDALLAAFDADRVAGHSRFIRVLVLGGRANDPGRTETAYVHRDTQFVMSIATGLPTAAPPEADRTVARNWAGSVFSTVNPYANGESYVNYLDRVLPDWADAYYKENLNRLRTVKNHYDPANYFRFAQSIS</sequence>
<evidence type="ECO:0000313" key="9">
    <source>
        <dbReference type="Proteomes" id="UP001291653"/>
    </source>
</evidence>
<accession>A0ABQ5NZ35</accession>
<evidence type="ECO:0000256" key="1">
    <source>
        <dbReference type="ARBA" id="ARBA00001974"/>
    </source>
</evidence>
<feature type="signal peptide" evidence="6">
    <location>
        <begin position="1"/>
        <end position="32"/>
    </location>
</feature>
<dbReference type="Gene3D" id="3.40.462.20">
    <property type="match status" value="1"/>
</dbReference>
<dbReference type="Pfam" id="PF08031">
    <property type="entry name" value="BBE"/>
    <property type="match status" value="1"/>
</dbReference>
<evidence type="ECO:0000313" key="8">
    <source>
        <dbReference type="EMBL" id="GLF95497.1"/>
    </source>
</evidence>
<keyword evidence="9" id="KW-1185">Reference proteome</keyword>
<dbReference type="InterPro" id="IPR006094">
    <property type="entry name" value="Oxid_FAD_bind_N"/>
</dbReference>
<gene>
    <name evidence="8" type="ORF">SYYSPA8_14390</name>
</gene>
<dbReference type="SUPFAM" id="SSF56176">
    <property type="entry name" value="FAD-binding/transporter-associated domain-like"/>
    <property type="match status" value="1"/>
</dbReference>
<evidence type="ECO:0000259" key="7">
    <source>
        <dbReference type="PROSITE" id="PS51387"/>
    </source>
</evidence>